<dbReference type="InterPro" id="IPR000120">
    <property type="entry name" value="Amidase"/>
</dbReference>
<dbReference type="InterPro" id="IPR023631">
    <property type="entry name" value="Amidase_dom"/>
</dbReference>
<dbReference type="RefSeq" id="WP_213162468.1">
    <property type="nucleotide sequence ID" value="NZ_CP058214.1"/>
</dbReference>
<name>A0A7S8C7Y4_9HYPH</name>
<evidence type="ECO:0000313" key="2">
    <source>
        <dbReference type="EMBL" id="QPC45095.1"/>
    </source>
</evidence>
<dbReference type="GO" id="GO:0004040">
    <property type="term" value="F:amidase activity"/>
    <property type="evidence" value="ECO:0007669"/>
    <property type="project" value="UniProtKB-EC"/>
</dbReference>
<gene>
    <name evidence="2" type="ORF">HW532_21790</name>
</gene>
<dbReference type="InterPro" id="IPR036928">
    <property type="entry name" value="AS_sf"/>
</dbReference>
<accession>A0A7S8C7Y4</accession>
<dbReference type="AlphaFoldDB" id="A0A7S8C7Y4"/>
<evidence type="ECO:0000313" key="3">
    <source>
        <dbReference type="Proteomes" id="UP000593594"/>
    </source>
</evidence>
<sequence length="450" mass="46596">MTASPTLPTLDRHAKDLAEGRTTSRALVEAALARIDETSGEGARAFVRVDREEALLAADYMDALRARGAAPSAYAGIPISAKDLFDLAGQVTTAGSTVLAGEPSAERDAPAIARLKQAGLVVLGRTNMTEFAYSGVGLNSHYGTPASIWDRETRRIPGGSSAGAGVAVAEAMGVVGIGTDTGGSCRIPAAFNGIVGYKPSSGRVPCEGAYPLATSLDSVGPLAPSVACAAAIDALMAGDWDGTVGELDPARIRIGVPQTLVLDGLDEAVARDFERALGKLSQAGMRVEDITLAEFAELPKINAGGGLAAAEAYAWHRDMLEDREADYDPRIARRILAGKALSAADLIEILAAREVMIDIADAAMDGFDVLALPAVAIVAPPVSALDRDEDYMRINATCLRNTAVANFLDGCAITMPMQAPGEAPTGLMLMAGHGADRHLFAVAKACEALI</sequence>
<reference evidence="2 3" key="1">
    <citation type="submission" date="2020-06" db="EMBL/GenBank/DDBJ databases">
        <title>Genome sequence of 2 isolates from Red Sea Mangroves.</title>
        <authorList>
            <person name="Sefrji F."/>
            <person name="Michoud G."/>
            <person name="Merlino G."/>
            <person name="Daffonchio D."/>
        </authorList>
    </citation>
    <scope>NUCLEOTIDE SEQUENCE [LARGE SCALE GENOMIC DNA]</scope>
    <source>
        <strain evidence="2 3">R1DC25</strain>
    </source>
</reference>
<dbReference type="Proteomes" id="UP000593594">
    <property type="component" value="Chromosome"/>
</dbReference>
<dbReference type="EMBL" id="CP058214">
    <property type="protein sequence ID" value="QPC45095.1"/>
    <property type="molecule type" value="Genomic_DNA"/>
</dbReference>
<dbReference type="EC" id="3.5.1.4" evidence="2"/>
<protein>
    <submittedName>
        <fullName evidence="2">Amidase</fullName>
        <ecNumber evidence="2">3.5.1.4</ecNumber>
    </submittedName>
</protein>
<dbReference type="KEGG" id="kmn:HW532_21790"/>
<dbReference type="Pfam" id="PF01425">
    <property type="entry name" value="Amidase"/>
    <property type="match status" value="1"/>
</dbReference>
<feature type="domain" description="Amidase" evidence="1">
    <location>
        <begin position="27"/>
        <end position="439"/>
    </location>
</feature>
<keyword evidence="2" id="KW-0378">Hydrolase</keyword>
<dbReference type="PANTHER" id="PTHR11895">
    <property type="entry name" value="TRANSAMIDASE"/>
    <property type="match status" value="1"/>
</dbReference>
<dbReference type="PANTHER" id="PTHR11895:SF176">
    <property type="entry name" value="AMIDASE AMID-RELATED"/>
    <property type="match status" value="1"/>
</dbReference>
<evidence type="ECO:0000259" key="1">
    <source>
        <dbReference type="Pfam" id="PF01425"/>
    </source>
</evidence>
<proteinExistence type="predicted"/>
<keyword evidence="3" id="KW-1185">Reference proteome</keyword>
<organism evidence="2 3">
    <name type="scientific">Kaustia mangrovi</name>
    <dbReference type="NCBI Taxonomy" id="2593653"/>
    <lineage>
        <taxon>Bacteria</taxon>
        <taxon>Pseudomonadati</taxon>
        <taxon>Pseudomonadota</taxon>
        <taxon>Alphaproteobacteria</taxon>
        <taxon>Hyphomicrobiales</taxon>
        <taxon>Parvibaculaceae</taxon>
        <taxon>Kaustia</taxon>
    </lineage>
</organism>
<dbReference type="NCBIfam" id="NF005460">
    <property type="entry name" value="PRK07056.1"/>
    <property type="match status" value="1"/>
</dbReference>
<dbReference type="SUPFAM" id="SSF75304">
    <property type="entry name" value="Amidase signature (AS) enzymes"/>
    <property type="match status" value="1"/>
</dbReference>
<dbReference type="Gene3D" id="3.90.1300.10">
    <property type="entry name" value="Amidase signature (AS) domain"/>
    <property type="match status" value="1"/>
</dbReference>